<comment type="caution">
    <text evidence="18">The sequence shown here is derived from an EMBL/GenBank/DDBJ whole genome shotgun (WGS) entry which is preliminary data.</text>
</comment>
<evidence type="ECO:0000256" key="14">
    <source>
        <dbReference type="PROSITE-ProRule" id="PRU00323"/>
    </source>
</evidence>
<evidence type="ECO:0000256" key="9">
    <source>
        <dbReference type="ARBA" id="ARBA00023319"/>
    </source>
</evidence>
<dbReference type="InterPro" id="IPR007110">
    <property type="entry name" value="Ig-like_dom"/>
</dbReference>
<dbReference type="EMBL" id="VCAZ01000015">
    <property type="protein sequence ID" value="TSK53690.1"/>
    <property type="molecule type" value="Genomic_DNA"/>
</dbReference>
<dbReference type="FunFam" id="3.10.100.10:FF:000002">
    <property type="entry name" value="Hyaluronan proteoglycan link protein 1"/>
    <property type="match status" value="1"/>
</dbReference>
<dbReference type="GO" id="GO:0005615">
    <property type="term" value="C:extracellular space"/>
    <property type="evidence" value="ECO:0007669"/>
    <property type="project" value="TreeGrafter"/>
</dbReference>
<protein>
    <recommendedName>
        <fullName evidence="12">Hyaluronan and proteoglycan link protein 4</fullName>
    </recommendedName>
    <alternativeName>
        <fullName evidence="13">Brain link protein 2</fullName>
    </alternativeName>
</protein>
<dbReference type="InterPro" id="IPR013783">
    <property type="entry name" value="Ig-like_fold"/>
</dbReference>
<keyword evidence="2" id="KW-0964">Secreted</keyword>
<dbReference type="InterPro" id="IPR036179">
    <property type="entry name" value="Ig-like_dom_sf"/>
</dbReference>
<dbReference type="CDD" id="cd05877">
    <property type="entry name" value="Ig_LP_like"/>
    <property type="match status" value="1"/>
</dbReference>
<dbReference type="PROSITE" id="PS01241">
    <property type="entry name" value="LINK_1"/>
    <property type="match status" value="1"/>
</dbReference>
<dbReference type="SUPFAM" id="SSF48726">
    <property type="entry name" value="Immunoglobulin"/>
    <property type="match status" value="1"/>
</dbReference>
<dbReference type="Gene3D" id="3.10.100.10">
    <property type="entry name" value="Mannose-Binding Protein A, subunit A"/>
    <property type="match status" value="2"/>
</dbReference>
<dbReference type="InterPro" id="IPR016186">
    <property type="entry name" value="C-type_lectin-like/link_sf"/>
</dbReference>
<dbReference type="FunFam" id="2.60.40.10:FF:000536">
    <property type="entry name" value="Hyaluronan and proteoglycan link protein 4"/>
    <property type="match status" value="1"/>
</dbReference>
<keyword evidence="8" id="KW-0373">Hyaluronic acid</keyword>
<keyword evidence="5" id="KW-0677">Repeat</keyword>
<dbReference type="PRINTS" id="PR01265">
    <property type="entry name" value="LINKMODULE"/>
</dbReference>
<evidence type="ECO:0000256" key="11">
    <source>
        <dbReference type="ARBA" id="ARBA00057003"/>
    </source>
</evidence>
<keyword evidence="19" id="KW-1185">Reference proteome</keyword>
<dbReference type="PANTHER" id="PTHR22804">
    <property type="entry name" value="AGGRECAN/VERSICAN PROTEOGLYCAN"/>
    <property type="match status" value="1"/>
</dbReference>
<feature type="region of interest" description="Disordered" evidence="15">
    <location>
        <begin position="343"/>
        <end position="365"/>
    </location>
</feature>
<keyword evidence="9" id="KW-0393">Immunoglobulin domain</keyword>
<feature type="domain" description="Link" evidence="17">
    <location>
        <begin position="148"/>
        <end position="243"/>
    </location>
</feature>
<dbReference type="InterPro" id="IPR003599">
    <property type="entry name" value="Ig_sub"/>
</dbReference>
<dbReference type="GO" id="GO:0045202">
    <property type="term" value="C:synapse"/>
    <property type="evidence" value="ECO:0007669"/>
    <property type="project" value="TreeGrafter"/>
</dbReference>
<comment type="subcellular location">
    <subcellularLocation>
        <location evidence="1">Secreted</location>
        <location evidence="1">Extracellular space</location>
        <location evidence="1">Extracellular matrix</location>
    </subcellularLocation>
</comment>
<feature type="disulfide bond" evidence="14">
    <location>
        <begin position="293"/>
        <end position="314"/>
    </location>
</feature>
<dbReference type="SMART" id="SM00409">
    <property type="entry name" value="IG"/>
    <property type="match status" value="1"/>
</dbReference>
<feature type="domain" description="Link" evidence="17">
    <location>
        <begin position="248"/>
        <end position="340"/>
    </location>
</feature>
<evidence type="ECO:0000256" key="5">
    <source>
        <dbReference type="ARBA" id="ARBA00022737"/>
    </source>
</evidence>
<dbReference type="InterPro" id="IPR016187">
    <property type="entry name" value="CTDL_fold"/>
</dbReference>
<dbReference type="SMART" id="SM00445">
    <property type="entry name" value="LINK"/>
    <property type="match status" value="2"/>
</dbReference>
<dbReference type="SUPFAM" id="SSF56436">
    <property type="entry name" value="C-type lectin-like"/>
    <property type="match status" value="2"/>
</dbReference>
<dbReference type="GO" id="GO:0072534">
    <property type="term" value="C:perineuronal net"/>
    <property type="evidence" value="ECO:0007669"/>
    <property type="project" value="TreeGrafter"/>
</dbReference>
<dbReference type="PANTHER" id="PTHR22804:SF11">
    <property type="entry name" value="HYALURONAN AND PROTEOGLYCAN LINK PROTEIN 4"/>
    <property type="match status" value="1"/>
</dbReference>
<evidence type="ECO:0000313" key="18">
    <source>
        <dbReference type="EMBL" id="TSK53690.1"/>
    </source>
</evidence>
<dbReference type="GO" id="GO:0002052">
    <property type="term" value="P:positive regulation of neuroblast proliferation"/>
    <property type="evidence" value="ECO:0007669"/>
    <property type="project" value="TreeGrafter"/>
</dbReference>
<dbReference type="GO" id="GO:0001501">
    <property type="term" value="P:skeletal system development"/>
    <property type="evidence" value="ECO:0007669"/>
    <property type="project" value="TreeGrafter"/>
</dbReference>
<proteinExistence type="inferred from homology"/>
<dbReference type="Pfam" id="PF00193">
    <property type="entry name" value="Xlink"/>
    <property type="match status" value="2"/>
</dbReference>
<evidence type="ECO:0000256" key="6">
    <source>
        <dbReference type="ARBA" id="ARBA00023157"/>
    </source>
</evidence>
<dbReference type="Pfam" id="PF07686">
    <property type="entry name" value="V-set"/>
    <property type="match status" value="1"/>
</dbReference>
<evidence type="ECO:0000256" key="3">
    <source>
        <dbReference type="ARBA" id="ARBA00022530"/>
    </source>
</evidence>
<reference evidence="18 19" key="1">
    <citation type="journal article" date="2019" name="Genome Biol. Evol.">
        <title>Whole-Genome Sequencing of the Giant Devil Catfish, Bagarius yarrelli.</title>
        <authorList>
            <person name="Jiang W."/>
            <person name="Lv Y."/>
            <person name="Cheng L."/>
            <person name="Yang K."/>
            <person name="Chao B."/>
            <person name="Wang X."/>
            <person name="Li Y."/>
            <person name="Pan X."/>
            <person name="You X."/>
            <person name="Zhang Y."/>
            <person name="Yang J."/>
            <person name="Li J."/>
            <person name="Zhang X."/>
            <person name="Liu S."/>
            <person name="Sun C."/>
            <person name="Yang J."/>
            <person name="Shi Q."/>
        </authorList>
    </citation>
    <scope>NUCLEOTIDE SEQUENCE [LARGE SCALE GENOMIC DNA]</scope>
    <source>
        <strain evidence="18">JWS20170419001</strain>
        <tissue evidence="18">Muscle</tissue>
    </source>
</reference>
<comment type="similarity">
    <text evidence="10">Belongs to the HAPLN family.</text>
</comment>
<evidence type="ECO:0000313" key="19">
    <source>
        <dbReference type="Proteomes" id="UP000319801"/>
    </source>
</evidence>
<dbReference type="GO" id="GO:0005540">
    <property type="term" value="F:hyaluronic acid binding"/>
    <property type="evidence" value="ECO:0007669"/>
    <property type="project" value="UniProtKB-KW"/>
</dbReference>
<dbReference type="InterPro" id="IPR050691">
    <property type="entry name" value="Hyaluronan_bind_Proteoglycan"/>
</dbReference>
<evidence type="ECO:0000259" key="16">
    <source>
        <dbReference type="PROSITE" id="PS50835"/>
    </source>
</evidence>
<evidence type="ECO:0000259" key="17">
    <source>
        <dbReference type="PROSITE" id="PS50963"/>
    </source>
</evidence>
<dbReference type="CDD" id="cd03519">
    <property type="entry name" value="Link_domain_HAPLN_module_2"/>
    <property type="match status" value="1"/>
</dbReference>
<dbReference type="SMART" id="SM00406">
    <property type="entry name" value="IGv"/>
    <property type="match status" value="1"/>
</dbReference>
<dbReference type="AlphaFoldDB" id="A0A556TS27"/>
<dbReference type="Gene3D" id="2.60.40.10">
    <property type="entry name" value="Immunoglobulins"/>
    <property type="match status" value="1"/>
</dbReference>
<evidence type="ECO:0000256" key="1">
    <source>
        <dbReference type="ARBA" id="ARBA00004498"/>
    </source>
</evidence>
<evidence type="ECO:0000256" key="15">
    <source>
        <dbReference type="SAM" id="MobiDB-lite"/>
    </source>
</evidence>
<dbReference type="OrthoDB" id="5359219at2759"/>
<keyword evidence="6 14" id="KW-1015">Disulfide bond</keyword>
<dbReference type="PROSITE" id="PS50963">
    <property type="entry name" value="LINK_2"/>
    <property type="match status" value="2"/>
</dbReference>
<evidence type="ECO:0000256" key="8">
    <source>
        <dbReference type="ARBA" id="ARBA00023290"/>
    </source>
</evidence>
<feature type="compositionally biased region" description="Polar residues" evidence="15">
    <location>
        <begin position="345"/>
        <end position="365"/>
    </location>
</feature>
<keyword evidence="4" id="KW-0732">Signal</keyword>
<dbReference type="InterPro" id="IPR000538">
    <property type="entry name" value="Link_dom"/>
</dbReference>
<feature type="disulfide bond" evidence="14">
    <location>
        <begin position="194"/>
        <end position="215"/>
    </location>
</feature>
<dbReference type="GO" id="GO:0010001">
    <property type="term" value="P:glial cell differentiation"/>
    <property type="evidence" value="ECO:0007669"/>
    <property type="project" value="TreeGrafter"/>
</dbReference>
<accession>A0A556TS27</accession>
<dbReference type="FunFam" id="3.10.100.10:FF:000001">
    <property type="entry name" value="Hyaluronan proteoglycan link protein 1"/>
    <property type="match status" value="1"/>
</dbReference>
<evidence type="ECO:0000256" key="4">
    <source>
        <dbReference type="ARBA" id="ARBA00022729"/>
    </source>
</evidence>
<comment type="caution">
    <text evidence="14">Lacks conserved residue(s) required for the propagation of feature annotation.</text>
</comment>
<evidence type="ECO:0000256" key="12">
    <source>
        <dbReference type="ARBA" id="ARBA00069067"/>
    </source>
</evidence>
<keyword evidence="7" id="KW-0325">Glycoprotein</keyword>
<evidence type="ECO:0000256" key="7">
    <source>
        <dbReference type="ARBA" id="ARBA00023180"/>
    </source>
</evidence>
<evidence type="ECO:0000256" key="2">
    <source>
        <dbReference type="ARBA" id="ARBA00022525"/>
    </source>
</evidence>
<evidence type="ECO:0000256" key="10">
    <source>
        <dbReference type="ARBA" id="ARBA00038272"/>
    </source>
</evidence>
<dbReference type="GO" id="GO:0007155">
    <property type="term" value="P:cell adhesion"/>
    <property type="evidence" value="ECO:0007669"/>
    <property type="project" value="InterPro"/>
</dbReference>
<feature type="domain" description="Ig-like" evidence="16">
    <location>
        <begin position="5"/>
        <end position="144"/>
    </location>
</feature>
<name>A0A556TS27_BAGYA</name>
<evidence type="ECO:0000256" key="13">
    <source>
        <dbReference type="ARBA" id="ARBA00082812"/>
    </source>
</evidence>
<dbReference type="InterPro" id="IPR013106">
    <property type="entry name" value="Ig_V-set"/>
</dbReference>
<dbReference type="PROSITE" id="PS50835">
    <property type="entry name" value="IG_LIKE"/>
    <property type="match status" value="1"/>
</dbReference>
<gene>
    <name evidence="18" type="ORF">Baya_3250</name>
</gene>
<dbReference type="GO" id="GO:0007417">
    <property type="term" value="P:central nervous system development"/>
    <property type="evidence" value="ECO:0007669"/>
    <property type="project" value="TreeGrafter"/>
</dbReference>
<keyword evidence="3" id="KW-0272">Extracellular matrix</keyword>
<organism evidence="18 19">
    <name type="scientific">Bagarius yarrelli</name>
    <name type="common">Goonch</name>
    <name type="synonym">Bagrus yarrelli</name>
    <dbReference type="NCBI Taxonomy" id="175774"/>
    <lineage>
        <taxon>Eukaryota</taxon>
        <taxon>Metazoa</taxon>
        <taxon>Chordata</taxon>
        <taxon>Craniata</taxon>
        <taxon>Vertebrata</taxon>
        <taxon>Euteleostomi</taxon>
        <taxon>Actinopterygii</taxon>
        <taxon>Neopterygii</taxon>
        <taxon>Teleostei</taxon>
        <taxon>Ostariophysi</taxon>
        <taxon>Siluriformes</taxon>
        <taxon>Sisoridae</taxon>
        <taxon>Sisorinae</taxon>
        <taxon>Bagarius</taxon>
    </lineage>
</organism>
<dbReference type="Proteomes" id="UP000319801">
    <property type="component" value="Unassembled WGS sequence"/>
</dbReference>
<comment type="function">
    <text evidence="11">Essential for the proper localization of brevican (BCAN), mainly as a perineuronal nets (PNNs)-type deposition in the brainstem and cerebellum thereby playing a key role in the formation and structural organization of PNNs. Contributes to the formation and transmission of inhibitory GABAergic synapses between Purkinje cells and deep cerebellar nuclei neurons.</text>
</comment>
<sequence length="365" mass="41354">MLLSPAVTAYTAESDKGRRKVVHVLEDDTGAVIVQTAPGKVVTHRGGTIALPCRYHHEPENVDPDRIRIKWTKVTDEFQFVDVFVALGRQQRAFGLYRGRVEPEQAGPGDASIIIHNVTLQDYGRYECEVTNDMEDDTGFVNLDLEGVVFPYFPRLGRYKLNYHEAEDTCKQQDAILASHAQLHKAWKDGLDWCNAGWLEDGSVQYPIAHPRDQCGRKDMPAGVRNYGYRHKEDERYDAFCFTSKLSGKVYFLKRFKKMNYTEAVKACQRDDAVIAKVGQLYAAWKFQLLDRCDAGWVDDGSVRYPIVNPRARCGGPDPGVRTIGFPDKKIRLFGVYCFHKDSGSTETQSTQAPIPRTTSFNRSI</sequence>